<dbReference type="PANTHER" id="PTHR37817">
    <property type="entry name" value="N-ACETYLTRANSFERASE EIS"/>
    <property type="match status" value="1"/>
</dbReference>
<dbReference type="SUPFAM" id="SSF55729">
    <property type="entry name" value="Acyl-CoA N-acyltransferases (Nat)"/>
    <property type="match status" value="1"/>
</dbReference>
<dbReference type="InterPro" id="IPR000182">
    <property type="entry name" value="GNAT_dom"/>
</dbReference>
<feature type="domain" description="N-acetyltransferase" evidence="1">
    <location>
        <begin position="5"/>
        <end position="166"/>
    </location>
</feature>
<dbReference type="GO" id="GO:0030649">
    <property type="term" value="P:aminoglycoside antibiotic catabolic process"/>
    <property type="evidence" value="ECO:0007669"/>
    <property type="project" value="TreeGrafter"/>
</dbReference>
<dbReference type="CDD" id="cd04301">
    <property type="entry name" value="NAT_SF"/>
    <property type="match status" value="1"/>
</dbReference>
<dbReference type="Gene3D" id="3.40.630.30">
    <property type="match status" value="1"/>
</dbReference>
<dbReference type="EMBL" id="UINC01138952">
    <property type="protein sequence ID" value="SVD25211.1"/>
    <property type="molecule type" value="Genomic_DNA"/>
</dbReference>
<organism evidence="2">
    <name type="scientific">marine metagenome</name>
    <dbReference type="NCBI Taxonomy" id="408172"/>
    <lineage>
        <taxon>unclassified sequences</taxon>
        <taxon>metagenomes</taxon>
        <taxon>ecological metagenomes</taxon>
    </lineage>
</organism>
<sequence length="235" mass="26690">MAQFTTPRPARLNEYAEAMAFTDRVFRPGQRGRRNVESQYPHAYRETASYARRLLLMRDAAEGDRLVGCLGVHPMRLRLGAATITAGGIGVVGADPARRGEGIMTRLLEEALPRMREAGHAISILGGDRQRYGWFGWENGGVCRRYLLTRRMLGAPTAADRRLKLRRFDAEDGSMRRRLHRWALGRPHGVEHSVADVRPLYHREGRETWVVEDGKRFASVCLGGPARRNRPYERV</sequence>
<dbReference type="GO" id="GO:0034069">
    <property type="term" value="F:aminoglycoside N-acetyltransferase activity"/>
    <property type="evidence" value="ECO:0007669"/>
    <property type="project" value="TreeGrafter"/>
</dbReference>
<accession>A0A382TUM0</accession>
<dbReference type="PANTHER" id="PTHR37817:SF1">
    <property type="entry name" value="N-ACETYLTRANSFERASE EIS"/>
    <property type="match status" value="1"/>
</dbReference>
<feature type="non-terminal residue" evidence="2">
    <location>
        <position position="235"/>
    </location>
</feature>
<dbReference type="Pfam" id="PF13527">
    <property type="entry name" value="Acetyltransf_9"/>
    <property type="match status" value="1"/>
</dbReference>
<proteinExistence type="predicted"/>
<evidence type="ECO:0000259" key="1">
    <source>
        <dbReference type="PROSITE" id="PS51186"/>
    </source>
</evidence>
<reference evidence="2" key="1">
    <citation type="submission" date="2018-05" db="EMBL/GenBank/DDBJ databases">
        <authorList>
            <person name="Lanie J.A."/>
            <person name="Ng W.-L."/>
            <person name="Kazmierczak K.M."/>
            <person name="Andrzejewski T.M."/>
            <person name="Davidsen T.M."/>
            <person name="Wayne K.J."/>
            <person name="Tettelin H."/>
            <person name="Glass J.I."/>
            <person name="Rusch D."/>
            <person name="Podicherti R."/>
            <person name="Tsui H.-C.T."/>
            <person name="Winkler M.E."/>
        </authorList>
    </citation>
    <scope>NUCLEOTIDE SEQUENCE</scope>
</reference>
<protein>
    <recommendedName>
        <fullName evidence="1">N-acetyltransferase domain-containing protein</fullName>
    </recommendedName>
</protein>
<gene>
    <name evidence="2" type="ORF">METZ01_LOCUS378065</name>
</gene>
<dbReference type="AlphaFoldDB" id="A0A382TUM0"/>
<dbReference type="InterPro" id="IPR016181">
    <property type="entry name" value="Acyl_CoA_acyltransferase"/>
</dbReference>
<dbReference type="InterPro" id="IPR051554">
    <property type="entry name" value="Acetyltransferase_Eis"/>
</dbReference>
<dbReference type="PROSITE" id="PS51186">
    <property type="entry name" value="GNAT"/>
    <property type="match status" value="1"/>
</dbReference>
<evidence type="ECO:0000313" key="2">
    <source>
        <dbReference type="EMBL" id="SVD25211.1"/>
    </source>
</evidence>
<name>A0A382TUM0_9ZZZZ</name>